<dbReference type="InterPro" id="IPR003594">
    <property type="entry name" value="HATPase_dom"/>
</dbReference>
<dbReference type="OrthoDB" id="9792686at2"/>
<dbReference type="Gene3D" id="3.30.565.10">
    <property type="entry name" value="Histidine kinase-like ATPase, C-terminal domain"/>
    <property type="match status" value="1"/>
</dbReference>
<dbReference type="GO" id="GO:0000155">
    <property type="term" value="F:phosphorelay sensor kinase activity"/>
    <property type="evidence" value="ECO:0007669"/>
    <property type="project" value="TreeGrafter"/>
</dbReference>
<name>A0A4R1K825_9BACT</name>
<dbReference type="EMBL" id="SMGG01000004">
    <property type="protein sequence ID" value="TCK60445.1"/>
    <property type="molecule type" value="Genomic_DNA"/>
</dbReference>
<dbReference type="PANTHER" id="PTHR43547:SF2">
    <property type="entry name" value="HYBRID SIGNAL TRANSDUCTION HISTIDINE KINASE C"/>
    <property type="match status" value="1"/>
</dbReference>
<gene>
    <name evidence="3" type="ORF">C8D98_1319</name>
</gene>
<dbReference type="SMART" id="SM00387">
    <property type="entry name" value="HATPase_c"/>
    <property type="match status" value="1"/>
</dbReference>
<protein>
    <submittedName>
        <fullName evidence="3">Histidine kinase/DNA gyrase B/HSP90-like ATPase</fullName>
    </submittedName>
</protein>
<proteinExistence type="predicted"/>
<dbReference type="SUPFAM" id="SSF55874">
    <property type="entry name" value="ATPase domain of HSP90 chaperone/DNA topoisomerase II/histidine kinase"/>
    <property type="match status" value="1"/>
</dbReference>
<evidence type="ECO:0000259" key="2">
    <source>
        <dbReference type="PROSITE" id="PS50109"/>
    </source>
</evidence>
<dbReference type="RefSeq" id="WP_132873145.1">
    <property type="nucleotide sequence ID" value="NZ_SMGG01000004.1"/>
</dbReference>
<dbReference type="InterPro" id="IPR036890">
    <property type="entry name" value="HATPase_C_sf"/>
</dbReference>
<sequence length="371" mass="41645">MSDYNFNGNISNLLKEKHPLVYSLAETVHEMIFILDSMRRIVFFNKRFAEFAENYHLDTTAGLRPGHIFRCTQVHDGETVCGTTPFCCYCGAYKAITSAATGEERVEECRIKSQNGAAFDLKVSTSKIDIEGSPHMLFCVVDISSEKRKQALEKIFFHDINNLAGGLTLISDLLEGYVYIEDWNSISETVPLLSSAMSNLNNEIKSSYMLALAEKDELDVCVASVDVTGMLTSVAKFLKETTLDKEIDFKVQPECENLIIYTDQNILNRVVTNMTKNAAEASKDFSTVTLSYRTEGEKAYIYVQNETVMEEEVKASIFQRSFSTKGAGRGLGTYSMRLLTERYLKGSINFTSTECCGTVFYIEIPLSLSDR</sequence>
<reference evidence="3 4" key="1">
    <citation type="submission" date="2019-03" db="EMBL/GenBank/DDBJ databases">
        <title>Genomic Encyclopedia of Type Strains, Phase IV (KMG-IV): sequencing the most valuable type-strain genomes for metagenomic binning, comparative biology and taxonomic classification.</title>
        <authorList>
            <person name="Goeker M."/>
        </authorList>
    </citation>
    <scope>NUCLEOTIDE SEQUENCE [LARGE SCALE GENOMIC DNA]</scope>
    <source>
        <strain evidence="3 4">DSM 24984</strain>
    </source>
</reference>
<dbReference type="PROSITE" id="PS50109">
    <property type="entry name" value="HIS_KIN"/>
    <property type="match status" value="1"/>
</dbReference>
<evidence type="ECO:0000256" key="1">
    <source>
        <dbReference type="ARBA" id="ARBA00022553"/>
    </source>
</evidence>
<organism evidence="3 4">
    <name type="scientific">Seleniivibrio woodruffii</name>
    <dbReference type="NCBI Taxonomy" id="1078050"/>
    <lineage>
        <taxon>Bacteria</taxon>
        <taxon>Pseudomonadati</taxon>
        <taxon>Deferribacterota</taxon>
        <taxon>Deferribacteres</taxon>
        <taxon>Deferribacterales</taxon>
        <taxon>Geovibrionaceae</taxon>
        <taxon>Seleniivibrio</taxon>
    </lineage>
</organism>
<dbReference type="Gene3D" id="3.30.450.20">
    <property type="entry name" value="PAS domain"/>
    <property type="match status" value="1"/>
</dbReference>
<keyword evidence="3" id="KW-0418">Kinase</keyword>
<feature type="domain" description="Histidine kinase" evidence="2">
    <location>
        <begin position="155"/>
        <end position="368"/>
    </location>
</feature>
<keyword evidence="4" id="KW-1185">Reference proteome</keyword>
<dbReference type="Pfam" id="PF02518">
    <property type="entry name" value="HATPase_c"/>
    <property type="match status" value="1"/>
</dbReference>
<evidence type="ECO:0000313" key="4">
    <source>
        <dbReference type="Proteomes" id="UP000294614"/>
    </source>
</evidence>
<comment type="caution">
    <text evidence="3">The sequence shown here is derived from an EMBL/GenBank/DDBJ whole genome shotgun (WGS) entry which is preliminary data.</text>
</comment>
<accession>A0A4R1K825</accession>
<keyword evidence="3" id="KW-0808">Transferase</keyword>
<evidence type="ECO:0000313" key="3">
    <source>
        <dbReference type="EMBL" id="TCK60445.1"/>
    </source>
</evidence>
<dbReference type="Proteomes" id="UP000294614">
    <property type="component" value="Unassembled WGS sequence"/>
</dbReference>
<dbReference type="InterPro" id="IPR005467">
    <property type="entry name" value="His_kinase_dom"/>
</dbReference>
<dbReference type="AlphaFoldDB" id="A0A4R1K825"/>
<keyword evidence="1" id="KW-0597">Phosphoprotein</keyword>
<dbReference type="PANTHER" id="PTHR43547">
    <property type="entry name" value="TWO-COMPONENT HISTIDINE KINASE"/>
    <property type="match status" value="1"/>
</dbReference>